<dbReference type="SMART" id="SM00855">
    <property type="entry name" value="PGAM"/>
    <property type="match status" value="1"/>
</dbReference>
<sequence>MTTLILVRHGETDWNATRRIQGSTDIPLNDTGRAQAREVAERLQQELSAVGPVVVASSDLSRAVETARIIAATLAVPAPRTYRQLRERSYGIAEGASVEEFRDRWGSWAEAEVPEAETWPQVRRRALAGLQRAVRDARRDAAPQAPTVVVVSHGALIREVIRHASAGAFPLEGERLANASTHRFLVERDRLSVQSYAAIPMT</sequence>
<evidence type="ECO:0000256" key="3">
    <source>
        <dbReference type="PIRSR" id="PIRSR613078-2"/>
    </source>
</evidence>
<dbReference type="InterPro" id="IPR001345">
    <property type="entry name" value="PG/BPGM_mutase_AS"/>
</dbReference>
<dbReference type="InterPro" id="IPR051695">
    <property type="entry name" value="Phosphoglycerate_Mutase"/>
</dbReference>
<evidence type="ECO:0000256" key="1">
    <source>
        <dbReference type="ARBA" id="ARBA00022801"/>
    </source>
</evidence>
<dbReference type="Pfam" id="PF00300">
    <property type="entry name" value="His_Phos_1"/>
    <property type="match status" value="1"/>
</dbReference>
<evidence type="ECO:0000313" key="5">
    <source>
        <dbReference type="Proteomes" id="UP000075357"/>
    </source>
</evidence>
<dbReference type="CDD" id="cd07067">
    <property type="entry name" value="HP_PGM_like"/>
    <property type="match status" value="1"/>
</dbReference>
<gene>
    <name evidence="4" type="primary">gpmA_1</name>
    <name evidence="4" type="ORF">Mlaev_00426</name>
</gene>
<dbReference type="GO" id="GO:0005829">
    <property type="term" value="C:cytosol"/>
    <property type="evidence" value="ECO:0007669"/>
    <property type="project" value="TreeGrafter"/>
</dbReference>
<keyword evidence="1" id="KW-0378">Hydrolase</keyword>
<keyword evidence="5" id="KW-1185">Reference proteome</keyword>
<feature type="active site" description="Tele-phosphohistidine intermediate" evidence="2">
    <location>
        <position position="9"/>
    </location>
</feature>
<dbReference type="STRING" id="36807.Mlaev_00426"/>
<dbReference type="AlphaFoldDB" id="A0A150HI32"/>
<feature type="binding site" evidence="3">
    <location>
        <begin position="8"/>
        <end position="15"/>
    </location>
    <ligand>
        <name>substrate</name>
    </ligand>
</feature>
<reference evidence="4 5" key="1">
    <citation type="submission" date="2016-01" db="EMBL/GenBank/DDBJ databases">
        <title>Draft genome sequences of Microbacterium laevaniformans LCDC 91-0039 and the type strain of Microbacterium hominis LCDC 84-209.</title>
        <authorList>
            <person name="Bernier A.-M."/>
            <person name="Bernard K."/>
        </authorList>
    </citation>
    <scope>NUCLEOTIDE SEQUENCE [LARGE SCALE GENOMIC DNA]</scope>
    <source>
        <strain evidence="4 5">LCDC 91-0039</strain>
    </source>
</reference>
<dbReference type="GO" id="GO:0045820">
    <property type="term" value="P:negative regulation of glycolytic process"/>
    <property type="evidence" value="ECO:0007669"/>
    <property type="project" value="TreeGrafter"/>
</dbReference>
<dbReference type="PANTHER" id="PTHR46517:SF1">
    <property type="entry name" value="FRUCTOSE-2,6-BISPHOSPHATASE TIGAR"/>
    <property type="match status" value="1"/>
</dbReference>
<dbReference type="EMBL" id="LRAD01000017">
    <property type="protein sequence ID" value="KXZ61428.1"/>
    <property type="molecule type" value="Genomic_DNA"/>
</dbReference>
<dbReference type="Gene3D" id="3.40.50.1240">
    <property type="entry name" value="Phosphoglycerate mutase-like"/>
    <property type="match status" value="1"/>
</dbReference>
<evidence type="ECO:0000256" key="2">
    <source>
        <dbReference type="PIRSR" id="PIRSR613078-1"/>
    </source>
</evidence>
<name>A0A150HI32_9MICO</name>
<dbReference type="InterPro" id="IPR013078">
    <property type="entry name" value="His_Pase_superF_clade-1"/>
</dbReference>
<dbReference type="SUPFAM" id="SSF53254">
    <property type="entry name" value="Phosphoglycerate mutase-like"/>
    <property type="match status" value="1"/>
</dbReference>
<dbReference type="PROSITE" id="PS00175">
    <property type="entry name" value="PG_MUTASE"/>
    <property type="match status" value="1"/>
</dbReference>
<keyword evidence="4" id="KW-0413">Isomerase</keyword>
<proteinExistence type="predicted"/>
<dbReference type="GO" id="GO:0004331">
    <property type="term" value="F:fructose-2,6-bisphosphate 2-phosphatase activity"/>
    <property type="evidence" value="ECO:0007669"/>
    <property type="project" value="TreeGrafter"/>
</dbReference>
<dbReference type="RefSeq" id="WP_061681515.1">
    <property type="nucleotide sequence ID" value="NZ_BAABEE010000001.1"/>
</dbReference>
<organism evidence="4 5">
    <name type="scientific">Microbacterium laevaniformans</name>
    <dbReference type="NCBI Taxonomy" id="36807"/>
    <lineage>
        <taxon>Bacteria</taxon>
        <taxon>Bacillati</taxon>
        <taxon>Actinomycetota</taxon>
        <taxon>Actinomycetes</taxon>
        <taxon>Micrococcales</taxon>
        <taxon>Microbacteriaceae</taxon>
        <taxon>Microbacterium</taxon>
    </lineage>
</organism>
<dbReference type="InterPro" id="IPR029033">
    <property type="entry name" value="His_PPase_superfam"/>
</dbReference>
<dbReference type="PATRIC" id="fig|36807.3.peg.442"/>
<evidence type="ECO:0000313" key="4">
    <source>
        <dbReference type="EMBL" id="KXZ61428.1"/>
    </source>
</evidence>
<dbReference type="Proteomes" id="UP000075357">
    <property type="component" value="Unassembled WGS sequence"/>
</dbReference>
<dbReference type="GO" id="GO:0043456">
    <property type="term" value="P:regulation of pentose-phosphate shunt"/>
    <property type="evidence" value="ECO:0007669"/>
    <property type="project" value="TreeGrafter"/>
</dbReference>
<dbReference type="EC" id="5.4.2.11" evidence="4"/>
<accession>A0A150HI32</accession>
<feature type="binding site" evidence="3">
    <location>
        <begin position="87"/>
        <end position="90"/>
    </location>
    <ligand>
        <name>substrate</name>
    </ligand>
</feature>
<protein>
    <submittedName>
        <fullName evidence="4">2,3-bisphosphoglycerate-dependent phosphoglycerate mutase</fullName>
        <ecNumber evidence="4">5.4.2.11</ecNumber>
    </submittedName>
</protein>
<dbReference type="GO" id="GO:0004619">
    <property type="term" value="F:phosphoglycerate mutase activity"/>
    <property type="evidence" value="ECO:0007669"/>
    <property type="project" value="UniProtKB-EC"/>
</dbReference>
<feature type="active site" description="Proton donor/acceptor" evidence="2">
    <location>
        <position position="87"/>
    </location>
</feature>
<comment type="caution">
    <text evidence="4">The sequence shown here is derived from an EMBL/GenBank/DDBJ whole genome shotgun (WGS) entry which is preliminary data.</text>
</comment>
<feature type="binding site" evidence="3">
    <location>
        <position position="62"/>
    </location>
    <ligand>
        <name>substrate</name>
    </ligand>
</feature>
<dbReference type="PANTHER" id="PTHR46517">
    <property type="entry name" value="FRUCTOSE-2,6-BISPHOSPHATASE TIGAR"/>
    <property type="match status" value="1"/>
</dbReference>